<protein>
    <submittedName>
        <fullName evidence="1">Uncharacterized protein</fullName>
    </submittedName>
</protein>
<organism evidence="1 2">
    <name type="scientific">Salix purpurea</name>
    <name type="common">Purple osier willow</name>
    <dbReference type="NCBI Taxonomy" id="77065"/>
    <lineage>
        <taxon>Eukaryota</taxon>
        <taxon>Viridiplantae</taxon>
        <taxon>Streptophyta</taxon>
        <taxon>Embryophyta</taxon>
        <taxon>Tracheophyta</taxon>
        <taxon>Spermatophyta</taxon>
        <taxon>Magnoliopsida</taxon>
        <taxon>eudicotyledons</taxon>
        <taxon>Gunneridae</taxon>
        <taxon>Pentapetalae</taxon>
        <taxon>rosids</taxon>
        <taxon>fabids</taxon>
        <taxon>Malpighiales</taxon>
        <taxon>Salicaceae</taxon>
        <taxon>Saliceae</taxon>
        <taxon>Salix</taxon>
    </lineage>
</organism>
<proteinExistence type="predicted"/>
<dbReference type="AlphaFoldDB" id="A0A9Q0P0A9"/>
<sequence>MLQSRMRISDRLCKQDSKTSFPSPNHIVNTLFMH</sequence>
<evidence type="ECO:0000313" key="2">
    <source>
        <dbReference type="Proteomes" id="UP001151532"/>
    </source>
</evidence>
<comment type="caution">
    <text evidence="1">The sequence shown here is derived from an EMBL/GenBank/DDBJ whole genome shotgun (WGS) entry which is preliminary data.</text>
</comment>
<reference evidence="1" key="2">
    <citation type="journal article" date="2023" name="Int. J. Mol. Sci.">
        <title>De Novo Assembly and Annotation of 11 Diverse Shrub Willow (Salix) Genomes Reveals Novel Gene Organization in Sex-Linked Regions.</title>
        <authorList>
            <person name="Hyden B."/>
            <person name="Feng K."/>
            <person name="Yates T.B."/>
            <person name="Jawdy S."/>
            <person name="Cereghino C."/>
            <person name="Smart L.B."/>
            <person name="Muchero W."/>
        </authorList>
    </citation>
    <scope>NUCLEOTIDE SEQUENCE</scope>
    <source>
        <tissue evidence="1">Shoot tip</tissue>
    </source>
</reference>
<dbReference type="Proteomes" id="UP001151532">
    <property type="component" value="Chromosome 14"/>
</dbReference>
<keyword evidence="2" id="KW-1185">Reference proteome</keyword>
<gene>
    <name evidence="1" type="ORF">OIU79_019070</name>
</gene>
<dbReference type="EMBL" id="JAPFFK010000020">
    <property type="protein sequence ID" value="KAJ6679236.1"/>
    <property type="molecule type" value="Genomic_DNA"/>
</dbReference>
<reference evidence="1" key="1">
    <citation type="submission" date="2022-11" db="EMBL/GenBank/DDBJ databases">
        <authorList>
            <person name="Hyden B.L."/>
            <person name="Feng K."/>
            <person name="Yates T."/>
            <person name="Jawdy S."/>
            <person name="Smart L.B."/>
            <person name="Muchero W."/>
        </authorList>
    </citation>
    <scope>NUCLEOTIDE SEQUENCE</scope>
    <source>
        <tissue evidence="1">Shoot tip</tissue>
    </source>
</reference>
<evidence type="ECO:0000313" key="1">
    <source>
        <dbReference type="EMBL" id="KAJ6679236.1"/>
    </source>
</evidence>
<name>A0A9Q0P0A9_SALPP</name>
<accession>A0A9Q0P0A9</accession>